<dbReference type="EMBL" id="FTOI01000004">
    <property type="protein sequence ID" value="SIS66804.1"/>
    <property type="molecule type" value="Genomic_DNA"/>
</dbReference>
<name>A0A1N7KZ06_9FLAO</name>
<dbReference type="STRING" id="713588.SAMN05421789_10477"/>
<dbReference type="Proteomes" id="UP000185839">
    <property type="component" value="Unassembled WGS sequence"/>
</dbReference>
<evidence type="ECO:0000313" key="1">
    <source>
        <dbReference type="EMBL" id="SIS66804.1"/>
    </source>
</evidence>
<organism evidence="1 2">
    <name type="scientific">Kaistella chaponensis</name>
    <dbReference type="NCBI Taxonomy" id="713588"/>
    <lineage>
        <taxon>Bacteria</taxon>
        <taxon>Pseudomonadati</taxon>
        <taxon>Bacteroidota</taxon>
        <taxon>Flavobacteriia</taxon>
        <taxon>Flavobacteriales</taxon>
        <taxon>Weeksellaceae</taxon>
        <taxon>Chryseobacterium group</taxon>
        <taxon>Kaistella</taxon>
    </lineage>
</organism>
<keyword evidence="2" id="KW-1185">Reference proteome</keyword>
<evidence type="ECO:0008006" key="3">
    <source>
        <dbReference type="Google" id="ProtNLM"/>
    </source>
</evidence>
<dbReference type="RefSeq" id="WP_076386144.1">
    <property type="nucleotide sequence ID" value="NZ_FTOI01000004.1"/>
</dbReference>
<dbReference type="OrthoDB" id="667380at2"/>
<protein>
    <recommendedName>
        <fullName evidence="3">Transcription elongation factor</fullName>
    </recommendedName>
</protein>
<evidence type="ECO:0000313" key="2">
    <source>
        <dbReference type="Proteomes" id="UP000185839"/>
    </source>
</evidence>
<dbReference type="AlphaFoldDB" id="A0A1N7KZ06"/>
<proteinExistence type="predicted"/>
<gene>
    <name evidence="1" type="ORF">SAMN05421789_10477</name>
</gene>
<sequence length="147" mass="16831">MNRKDLIGRIIREQMKVIESLQQSVEHYKAASEIDEESTHDPEDFSNQSVAKDMQLLFEKMMAEAQQILRFLEKEREVVHTEIEKGCLIETDKNFLFIGLSVPVIQVDDKELISFSEQAPVFLEIKGKNLGDSLTVGNDTLKILTFS</sequence>
<reference evidence="2" key="1">
    <citation type="submission" date="2017-01" db="EMBL/GenBank/DDBJ databases">
        <authorList>
            <person name="Varghese N."/>
            <person name="Submissions S."/>
        </authorList>
    </citation>
    <scope>NUCLEOTIDE SEQUENCE [LARGE SCALE GENOMIC DNA]</scope>
    <source>
        <strain evidence="2">DSM 23145</strain>
    </source>
</reference>
<accession>A0A1N7KZ06</accession>